<name>A0A8X6KV16_TRICU</name>
<protein>
    <submittedName>
        <fullName evidence="1">Uncharacterized protein</fullName>
    </submittedName>
</protein>
<sequence>MSHNYTIKSYCGLVTDLNETNNSIKRFWEIENCPDFEIPIIIKEEKYMKNTLRVLIMTCRFIVKMPLSKDSSCLGDSKLTALRRLNSLCRRLVQDP</sequence>
<organism evidence="1 2">
    <name type="scientific">Trichonephila clavata</name>
    <name type="common">Joro spider</name>
    <name type="synonym">Nephila clavata</name>
    <dbReference type="NCBI Taxonomy" id="2740835"/>
    <lineage>
        <taxon>Eukaryota</taxon>
        <taxon>Metazoa</taxon>
        <taxon>Ecdysozoa</taxon>
        <taxon>Arthropoda</taxon>
        <taxon>Chelicerata</taxon>
        <taxon>Arachnida</taxon>
        <taxon>Araneae</taxon>
        <taxon>Araneomorphae</taxon>
        <taxon>Entelegynae</taxon>
        <taxon>Araneoidea</taxon>
        <taxon>Nephilidae</taxon>
        <taxon>Trichonephila</taxon>
    </lineage>
</organism>
<dbReference type="AlphaFoldDB" id="A0A8X6KV16"/>
<evidence type="ECO:0000313" key="1">
    <source>
        <dbReference type="EMBL" id="GFQ85156.1"/>
    </source>
</evidence>
<dbReference type="Proteomes" id="UP000887116">
    <property type="component" value="Unassembled WGS sequence"/>
</dbReference>
<comment type="caution">
    <text evidence="1">The sequence shown here is derived from an EMBL/GenBank/DDBJ whole genome shotgun (WGS) entry which is preliminary data.</text>
</comment>
<gene>
    <name evidence="1" type="ORF">TNCT_220641</name>
</gene>
<keyword evidence="2" id="KW-1185">Reference proteome</keyword>
<dbReference type="OrthoDB" id="6621660at2759"/>
<evidence type="ECO:0000313" key="2">
    <source>
        <dbReference type="Proteomes" id="UP000887116"/>
    </source>
</evidence>
<proteinExistence type="predicted"/>
<reference evidence="1" key="1">
    <citation type="submission" date="2020-07" db="EMBL/GenBank/DDBJ databases">
        <title>Multicomponent nature underlies the extraordinary mechanical properties of spider dragline silk.</title>
        <authorList>
            <person name="Kono N."/>
            <person name="Nakamura H."/>
            <person name="Mori M."/>
            <person name="Yoshida Y."/>
            <person name="Ohtoshi R."/>
            <person name="Malay A.D."/>
            <person name="Moran D.A.P."/>
            <person name="Tomita M."/>
            <person name="Numata K."/>
            <person name="Arakawa K."/>
        </authorList>
    </citation>
    <scope>NUCLEOTIDE SEQUENCE</scope>
</reference>
<accession>A0A8X6KV16</accession>
<dbReference type="EMBL" id="BMAO01032852">
    <property type="protein sequence ID" value="GFQ85156.1"/>
    <property type="molecule type" value="Genomic_DNA"/>
</dbReference>